<reference evidence="2" key="1">
    <citation type="journal article" date="2019" name="Int. J. Syst. Evol. Microbiol.">
        <title>The Global Catalogue of Microorganisms (GCM) 10K type strain sequencing project: providing services to taxonomists for standard genome sequencing and annotation.</title>
        <authorList>
            <consortium name="The Broad Institute Genomics Platform"/>
            <consortium name="The Broad Institute Genome Sequencing Center for Infectious Disease"/>
            <person name="Wu L."/>
            <person name="Ma J."/>
        </authorList>
    </citation>
    <scope>NUCLEOTIDE SEQUENCE [LARGE SCALE GENOMIC DNA]</scope>
    <source>
        <strain evidence="2">CCUG 60524</strain>
    </source>
</reference>
<dbReference type="Proteomes" id="UP001597108">
    <property type="component" value="Unassembled WGS sequence"/>
</dbReference>
<name>A0ABW3IXR3_9RHOB</name>
<sequence>MNTRHQRRKWRAACRRLIKRGNLYHYEVQHDPWCGIYEGHPCHCDPVRVLRDDSGRALARIEGAGFYDPMEMVTFGAPERKVKA</sequence>
<comment type="caution">
    <text evidence="1">The sequence shown here is derived from an EMBL/GenBank/DDBJ whole genome shotgun (WGS) entry which is preliminary data.</text>
</comment>
<evidence type="ECO:0000313" key="2">
    <source>
        <dbReference type="Proteomes" id="UP001597108"/>
    </source>
</evidence>
<keyword evidence="2" id="KW-1185">Reference proteome</keyword>
<evidence type="ECO:0000313" key="1">
    <source>
        <dbReference type="EMBL" id="MFD0982816.1"/>
    </source>
</evidence>
<dbReference type="EMBL" id="JBHTJT010000060">
    <property type="protein sequence ID" value="MFD0982816.1"/>
    <property type="molecule type" value="Genomic_DNA"/>
</dbReference>
<proteinExistence type="predicted"/>
<dbReference type="RefSeq" id="WP_386079328.1">
    <property type="nucleotide sequence ID" value="NZ_JBHTJT010000060.1"/>
</dbReference>
<accession>A0ABW3IXR3</accession>
<gene>
    <name evidence="1" type="ORF">ACFQ2S_24580</name>
</gene>
<organism evidence="1 2">
    <name type="scientific">Tropicimonas aquimaris</name>
    <dbReference type="NCBI Taxonomy" id="914152"/>
    <lineage>
        <taxon>Bacteria</taxon>
        <taxon>Pseudomonadati</taxon>
        <taxon>Pseudomonadota</taxon>
        <taxon>Alphaproteobacteria</taxon>
        <taxon>Rhodobacterales</taxon>
        <taxon>Roseobacteraceae</taxon>
        <taxon>Tropicimonas</taxon>
    </lineage>
</organism>
<protein>
    <submittedName>
        <fullName evidence="1">Uncharacterized protein</fullName>
    </submittedName>
</protein>